<name>A0A2K1WSW5_POPTR</name>
<evidence type="ECO:0000313" key="1">
    <source>
        <dbReference type="EMBL" id="PNS91620.1"/>
    </source>
</evidence>
<keyword evidence="2" id="KW-1185">Reference proteome</keyword>
<evidence type="ECO:0000313" key="2">
    <source>
        <dbReference type="Proteomes" id="UP000006729"/>
    </source>
</evidence>
<dbReference type="EMBL" id="CM009308">
    <property type="protein sequence ID" value="PNS91620.1"/>
    <property type="molecule type" value="Genomic_DNA"/>
</dbReference>
<dbReference type="Proteomes" id="UP000006729">
    <property type="component" value="Chromosome 19"/>
</dbReference>
<reference evidence="1 2" key="1">
    <citation type="journal article" date="2006" name="Science">
        <title>The genome of black cottonwood, Populus trichocarpa (Torr. &amp; Gray).</title>
        <authorList>
            <person name="Tuskan G.A."/>
            <person name="Difazio S."/>
            <person name="Jansson S."/>
            <person name="Bohlmann J."/>
            <person name="Grigoriev I."/>
            <person name="Hellsten U."/>
            <person name="Putnam N."/>
            <person name="Ralph S."/>
            <person name="Rombauts S."/>
            <person name="Salamov A."/>
            <person name="Schein J."/>
            <person name="Sterck L."/>
            <person name="Aerts A."/>
            <person name="Bhalerao R.R."/>
            <person name="Bhalerao R.P."/>
            <person name="Blaudez D."/>
            <person name="Boerjan W."/>
            <person name="Brun A."/>
            <person name="Brunner A."/>
            <person name="Busov V."/>
            <person name="Campbell M."/>
            <person name="Carlson J."/>
            <person name="Chalot M."/>
            <person name="Chapman J."/>
            <person name="Chen G.L."/>
            <person name="Cooper D."/>
            <person name="Coutinho P.M."/>
            <person name="Couturier J."/>
            <person name="Covert S."/>
            <person name="Cronk Q."/>
            <person name="Cunningham R."/>
            <person name="Davis J."/>
            <person name="Degroeve S."/>
            <person name="Dejardin A."/>
            <person name="Depamphilis C."/>
            <person name="Detter J."/>
            <person name="Dirks B."/>
            <person name="Dubchak I."/>
            <person name="Duplessis S."/>
            <person name="Ehlting J."/>
            <person name="Ellis B."/>
            <person name="Gendler K."/>
            <person name="Goodstein D."/>
            <person name="Gribskov M."/>
            <person name="Grimwood J."/>
            <person name="Groover A."/>
            <person name="Gunter L."/>
            <person name="Hamberger B."/>
            <person name="Heinze B."/>
            <person name="Helariutta Y."/>
            <person name="Henrissat B."/>
            <person name="Holligan D."/>
            <person name="Holt R."/>
            <person name="Huang W."/>
            <person name="Islam-Faridi N."/>
            <person name="Jones S."/>
            <person name="Jones-Rhoades M."/>
            <person name="Jorgensen R."/>
            <person name="Joshi C."/>
            <person name="Kangasjarvi J."/>
            <person name="Karlsson J."/>
            <person name="Kelleher C."/>
            <person name="Kirkpatrick R."/>
            <person name="Kirst M."/>
            <person name="Kohler A."/>
            <person name="Kalluri U."/>
            <person name="Larimer F."/>
            <person name="Leebens-Mack J."/>
            <person name="Leple J.C."/>
            <person name="Locascio P."/>
            <person name="Lou Y."/>
            <person name="Lucas S."/>
            <person name="Martin F."/>
            <person name="Montanini B."/>
            <person name="Napoli C."/>
            <person name="Nelson D.R."/>
            <person name="Nelson C."/>
            <person name="Nieminen K."/>
            <person name="Nilsson O."/>
            <person name="Pereda V."/>
            <person name="Peter G."/>
            <person name="Philippe R."/>
            <person name="Pilate G."/>
            <person name="Poliakov A."/>
            <person name="Razumovskaya J."/>
            <person name="Richardson P."/>
            <person name="Rinaldi C."/>
            <person name="Ritland K."/>
            <person name="Rouze P."/>
            <person name="Ryaboy D."/>
            <person name="Schmutz J."/>
            <person name="Schrader J."/>
            <person name="Segerman B."/>
            <person name="Shin H."/>
            <person name="Siddiqui A."/>
            <person name="Sterky F."/>
            <person name="Terry A."/>
            <person name="Tsai C.J."/>
            <person name="Uberbacher E."/>
            <person name="Unneberg P."/>
            <person name="Vahala J."/>
            <person name="Wall K."/>
            <person name="Wessler S."/>
            <person name="Yang G."/>
            <person name="Yin T."/>
            <person name="Douglas C."/>
            <person name="Marra M."/>
            <person name="Sandberg G."/>
            <person name="Van de Peer Y."/>
            <person name="Rokhsar D."/>
        </authorList>
    </citation>
    <scope>NUCLEOTIDE SEQUENCE [LARGE SCALE GENOMIC DNA]</scope>
    <source>
        <strain evidence="2">cv. Nisqually</strain>
    </source>
</reference>
<accession>A0A2K1WSW5</accession>
<sequence>MDAQDFMKWLKAIPSATTWQNLAPMQIPEFGNTATCKARSGTTRVSSDVTRVGGHLGTKHCSSLRSTLAWSPMTWSKSSIDSTTVNGIESPSLKRI</sequence>
<organism evidence="1 2">
    <name type="scientific">Populus trichocarpa</name>
    <name type="common">Western balsam poplar</name>
    <name type="synonym">Populus balsamifera subsp. trichocarpa</name>
    <dbReference type="NCBI Taxonomy" id="3694"/>
    <lineage>
        <taxon>Eukaryota</taxon>
        <taxon>Viridiplantae</taxon>
        <taxon>Streptophyta</taxon>
        <taxon>Embryophyta</taxon>
        <taxon>Tracheophyta</taxon>
        <taxon>Spermatophyta</taxon>
        <taxon>Magnoliopsida</taxon>
        <taxon>eudicotyledons</taxon>
        <taxon>Gunneridae</taxon>
        <taxon>Pentapetalae</taxon>
        <taxon>rosids</taxon>
        <taxon>fabids</taxon>
        <taxon>Malpighiales</taxon>
        <taxon>Salicaceae</taxon>
        <taxon>Saliceae</taxon>
        <taxon>Populus</taxon>
    </lineage>
</organism>
<proteinExistence type="predicted"/>
<dbReference type="InParanoid" id="A0A2K1WSW5"/>
<gene>
    <name evidence="1" type="ORF">POPTR_019G118100</name>
</gene>
<protein>
    <submittedName>
        <fullName evidence="1">Uncharacterized protein</fullName>
    </submittedName>
</protein>
<dbReference type="AlphaFoldDB" id="A0A2K1WSW5"/>